<dbReference type="SUPFAM" id="SSF69118">
    <property type="entry name" value="AhpD-like"/>
    <property type="match status" value="1"/>
</dbReference>
<dbReference type="Proteomes" id="UP000541347">
    <property type="component" value="Unassembled WGS sequence"/>
</dbReference>
<comment type="caution">
    <text evidence="1">The sequence shown here is derived from an EMBL/GenBank/DDBJ whole genome shotgun (WGS) entry which is preliminary data.</text>
</comment>
<keyword evidence="2" id="KW-1185">Reference proteome</keyword>
<dbReference type="Gene3D" id="1.20.1290.10">
    <property type="entry name" value="AhpD-like"/>
    <property type="match status" value="1"/>
</dbReference>
<organism evidence="1 2">
    <name type="scientific">Pannonibacter tanglangensis</name>
    <dbReference type="NCBI Taxonomy" id="2750084"/>
    <lineage>
        <taxon>Bacteria</taxon>
        <taxon>Pseudomonadati</taxon>
        <taxon>Pseudomonadota</taxon>
        <taxon>Alphaproteobacteria</taxon>
        <taxon>Hyphomicrobiales</taxon>
        <taxon>Stappiaceae</taxon>
        <taxon>Pannonibacter</taxon>
    </lineage>
</organism>
<sequence>MAHEPQDTIDRLAGITAGSAVDRARRGRAAARQGAEEAYRLLLQPENPGDVSLTERHAVALFVAGLHQDARVVTHYRNLLDKSDPTDGALAPAVLQAARSGAINGPYGRYPEGPLTREDKPGPAHEIEPDVAVLLGERLTAGLNHAHLLVLRPREASAAELQKLLDAGWTQTGIVVLSQLVAFLAFQIRAVAGLRALDAAHRAAPVAVPAE</sequence>
<dbReference type="InterPro" id="IPR029032">
    <property type="entry name" value="AhpD-like"/>
</dbReference>
<dbReference type="InterPro" id="IPR023982">
    <property type="entry name" value="CHP04029_CMD-like"/>
</dbReference>
<dbReference type="RefSeq" id="WP_161676717.1">
    <property type="nucleotide sequence ID" value="NZ_JAABLP010000003.1"/>
</dbReference>
<protein>
    <submittedName>
        <fullName evidence="1">CMD domain protein</fullName>
    </submittedName>
</protein>
<dbReference type="EMBL" id="JAABLP010000003">
    <property type="protein sequence ID" value="NBN64772.1"/>
    <property type="molecule type" value="Genomic_DNA"/>
</dbReference>
<gene>
    <name evidence="1" type="ORF">GWI71_13850</name>
</gene>
<name>A0ABW9ZP04_9HYPH</name>
<proteinExistence type="predicted"/>
<evidence type="ECO:0000313" key="1">
    <source>
        <dbReference type="EMBL" id="NBN64772.1"/>
    </source>
</evidence>
<evidence type="ECO:0000313" key="2">
    <source>
        <dbReference type="Proteomes" id="UP000541347"/>
    </source>
</evidence>
<dbReference type="NCBIfam" id="TIGR04029">
    <property type="entry name" value="CMD_Avi_7170"/>
    <property type="match status" value="1"/>
</dbReference>
<reference evidence="1 2" key="1">
    <citation type="submission" date="2020-01" db="EMBL/GenBank/DDBJ databases">
        <authorList>
            <person name="Peng S.Y."/>
            <person name="Li J."/>
            <person name="Wang M."/>
            <person name="Wang L."/>
            <person name="Wang C.Q."/>
            <person name="Wang J.R."/>
        </authorList>
    </citation>
    <scope>NUCLEOTIDE SEQUENCE [LARGE SCALE GENOMIC DNA]</scope>
    <source>
        <strain evidence="1 2">XCT-34</strain>
    </source>
</reference>
<accession>A0ABW9ZP04</accession>